<sequence length="358" mass="37334">MANLDTGEFSRPVGFGIVGLGMIAGFHARALAETTGAKLVGVVAREAAKAQAFAAQHGGGWATDSVEELVARADIDVVIIATPSGAHLEPALAAIRAGKHVLVEKPIEISVERTDALLAAADAAGVQVGAIFQSRFGAGAQALKAAVDAGRFGRFVLASANVKWHRAADYYRGWKGTLALDGGAVLINQGIHTVDLLQWLAGMPETVAAWTARRVHTQIEGEDTMTAMLRFPHGALGTIEATTAAWPGWQRRIELCGENGSALLEDDRLVRWDFRDVQPGDEAVRASAVAEGAPSGGAGAANQISYAGHQRQIADFVAAVRTGKRVAVDGREARKAVALVRAIYESAAAGGAVTRVAP</sequence>
<dbReference type="Pfam" id="PF01408">
    <property type="entry name" value="GFO_IDH_MocA"/>
    <property type="match status" value="1"/>
</dbReference>
<dbReference type="EMBL" id="CP080507">
    <property type="protein sequence ID" value="QYM79223.1"/>
    <property type="molecule type" value="Genomic_DNA"/>
</dbReference>
<evidence type="ECO:0000259" key="2">
    <source>
        <dbReference type="Pfam" id="PF22725"/>
    </source>
</evidence>
<dbReference type="PANTHER" id="PTHR43249">
    <property type="entry name" value="UDP-N-ACETYL-2-AMINO-2-DEOXY-D-GLUCURONATE OXIDASE"/>
    <property type="match status" value="1"/>
</dbReference>
<dbReference type="KEGG" id="ole:K0B96_00995"/>
<dbReference type="SUPFAM" id="SSF55347">
    <property type="entry name" value="Glyceraldehyde-3-phosphate dehydrogenase-like, C-terminal domain"/>
    <property type="match status" value="1"/>
</dbReference>
<protein>
    <submittedName>
        <fullName evidence="3">Gfo/Idh/MocA family oxidoreductase</fullName>
    </submittedName>
</protein>
<gene>
    <name evidence="3" type="ORF">K0B96_00995</name>
</gene>
<dbReference type="GO" id="GO:0000166">
    <property type="term" value="F:nucleotide binding"/>
    <property type="evidence" value="ECO:0007669"/>
    <property type="project" value="InterPro"/>
</dbReference>
<dbReference type="InterPro" id="IPR036291">
    <property type="entry name" value="NAD(P)-bd_dom_sf"/>
</dbReference>
<dbReference type="RefSeq" id="WP_220162818.1">
    <property type="nucleotide sequence ID" value="NZ_CP080507.1"/>
</dbReference>
<reference evidence="3" key="1">
    <citation type="submission" date="2021-08" db="EMBL/GenBank/DDBJ databases">
        <title>Genome of a novel bacterium of the phylum Verrucomicrobia, Oleiharenicola sp. KSB-15.</title>
        <authorList>
            <person name="Chung J.-H."/>
            <person name="Ahn J.-H."/>
            <person name="Yoon Y."/>
            <person name="Kim D.-Y."/>
            <person name="An S.-H."/>
            <person name="Park I."/>
            <person name="Yeon J."/>
        </authorList>
    </citation>
    <scope>NUCLEOTIDE SEQUENCE</scope>
    <source>
        <strain evidence="3">KSB-15</strain>
    </source>
</reference>
<dbReference type="InterPro" id="IPR055170">
    <property type="entry name" value="GFO_IDH_MocA-like_dom"/>
</dbReference>
<name>A0A8F9XK09_9BACT</name>
<feature type="domain" description="GFO/IDH/MocA-like oxidoreductase" evidence="2">
    <location>
        <begin position="141"/>
        <end position="262"/>
    </location>
</feature>
<dbReference type="InterPro" id="IPR000683">
    <property type="entry name" value="Gfo/Idh/MocA-like_OxRdtase_N"/>
</dbReference>
<dbReference type="Gene3D" id="3.40.50.720">
    <property type="entry name" value="NAD(P)-binding Rossmann-like Domain"/>
    <property type="match status" value="1"/>
</dbReference>
<dbReference type="SUPFAM" id="SSF51735">
    <property type="entry name" value="NAD(P)-binding Rossmann-fold domains"/>
    <property type="match status" value="1"/>
</dbReference>
<accession>A0A8F9XK09</accession>
<dbReference type="PANTHER" id="PTHR43249:SF1">
    <property type="entry name" value="D-GLUCOSIDE 3-DEHYDROGENASE"/>
    <property type="match status" value="1"/>
</dbReference>
<evidence type="ECO:0000313" key="3">
    <source>
        <dbReference type="EMBL" id="QYM79223.1"/>
    </source>
</evidence>
<evidence type="ECO:0000313" key="4">
    <source>
        <dbReference type="Proteomes" id="UP000825051"/>
    </source>
</evidence>
<organism evidence="3 4">
    <name type="scientific">Horticoccus luteus</name>
    <dbReference type="NCBI Taxonomy" id="2862869"/>
    <lineage>
        <taxon>Bacteria</taxon>
        <taxon>Pseudomonadati</taxon>
        <taxon>Verrucomicrobiota</taxon>
        <taxon>Opitutia</taxon>
        <taxon>Opitutales</taxon>
        <taxon>Opitutaceae</taxon>
        <taxon>Horticoccus</taxon>
    </lineage>
</organism>
<feature type="domain" description="Gfo/Idh/MocA-like oxidoreductase N-terminal" evidence="1">
    <location>
        <begin position="14"/>
        <end position="129"/>
    </location>
</feature>
<dbReference type="Proteomes" id="UP000825051">
    <property type="component" value="Chromosome"/>
</dbReference>
<dbReference type="Gene3D" id="3.30.360.10">
    <property type="entry name" value="Dihydrodipicolinate Reductase, domain 2"/>
    <property type="match status" value="1"/>
</dbReference>
<dbReference type="InterPro" id="IPR052515">
    <property type="entry name" value="Gfo/Idh/MocA_Oxidoreductase"/>
</dbReference>
<dbReference type="Pfam" id="PF22725">
    <property type="entry name" value="GFO_IDH_MocA_C3"/>
    <property type="match status" value="1"/>
</dbReference>
<evidence type="ECO:0000259" key="1">
    <source>
        <dbReference type="Pfam" id="PF01408"/>
    </source>
</evidence>
<keyword evidence="4" id="KW-1185">Reference proteome</keyword>
<proteinExistence type="predicted"/>
<dbReference type="AlphaFoldDB" id="A0A8F9XK09"/>